<proteinExistence type="inferred from homology"/>
<evidence type="ECO:0000256" key="2">
    <source>
        <dbReference type="ARBA" id="ARBA00004681"/>
    </source>
</evidence>
<dbReference type="HAMAP" id="MF_00172">
    <property type="entry name" value="Meth_synth"/>
    <property type="match status" value="1"/>
</dbReference>
<accession>A0A398CUU4</accession>
<feature type="binding site" evidence="11">
    <location>
        <position position="119"/>
    </location>
    <ligand>
        <name>5-methyltetrahydropteroyltri-L-glutamate</name>
        <dbReference type="ChEBI" id="CHEBI:58207"/>
    </ligand>
</feature>
<comment type="pathway">
    <text evidence="2 10">Amino-acid biosynthesis; L-methionine biosynthesis via de novo pathway; L-methionine from L-homocysteine (MetE route): step 1/1.</text>
</comment>
<keyword evidence="9 10" id="KW-0486">Methionine biosynthesis</keyword>
<dbReference type="PANTHER" id="PTHR30519">
    <property type="entry name" value="5-METHYLTETRAHYDROPTEROYLTRIGLUTAMATE--HOMOCYSTEINE METHYLTRANSFERASE"/>
    <property type="match status" value="1"/>
</dbReference>
<keyword evidence="4 10" id="KW-0489">Methyltransferase</keyword>
<evidence type="ECO:0000313" key="16">
    <source>
        <dbReference type="EMBL" id="RIE03637.1"/>
    </source>
</evidence>
<dbReference type="Gene3D" id="3.20.20.210">
    <property type="match status" value="2"/>
</dbReference>
<name>A0A398CUU4_9BACL</name>
<evidence type="ECO:0000256" key="13">
    <source>
        <dbReference type="PIRSR" id="PIRSR000382-3"/>
    </source>
</evidence>
<comment type="catalytic activity">
    <reaction evidence="10">
        <text>5-methyltetrahydropteroyltri-L-glutamate + L-homocysteine = tetrahydropteroyltri-L-glutamate + L-methionine</text>
        <dbReference type="Rhea" id="RHEA:21196"/>
        <dbReference type="ChEBI" id="CHEBI:57844"/>
        <dbReference type="ChEBI" id="CHEBI:58140"/>
        <dbReference type="ChEBI" id="CHEBI:58199"/>
        <dbReference type="ChEBI" id="CHEBI:58207"/>
        <dbReference type="EC" id="2.1.1.14"/>
    </reaction>
</comment>
<comment type="cofactor">
    <cofactor evidence="12">
        <name>Zn(2+)</name>
        <dbReference type="ChEBI" id="CHEBI:29105"/>
    </cofactor>
    <text evidence="12">Binds 2 Zn(2+) ions per subunit.</text>
</comment>
<evidence type="ECO:0000256" key="10">
    <source>
        <dbReference type="HAMAP-Rule" id="MF_00172"/>
    </source>
</evidence>
<keyword evidence="8 10" id="KW-0862">Zinc</keyword>
<feature type="binding site" evidence="10">
    <location>
        <begin position="18"/>
        <end position="21"/>
    </location>
    <ligand>
        <name>5-methyltetrahydropteroyltri-L-glutamate</name>
        <dbReference type="ChEBI" id="CHEBI:58207"/>
    </ligand>
</feature>
<evidence type="ECO:0000256" key="7">
    <source>
        <dbReference type="ARBA" id="ARBA00022723"/>
    </source>
</evidence>
<comment type="similarity">
    <text evidence="3 10">Belongs to the vitamin-B12 independent methionine synthase family.</text>
</comment>
<dbReference type="Pfam" id="PF01717">
    <property type="entry name" value="Meth_synt_2"/>
    <property type="match status" value="1"/>
</dbReference>
<dbReference type="PIRSF" id="PIRSF000382">
    <property type="entry name" value="MeTrfase_B12_ind"/>
    <property type="match status" value="1"/>
</dbReference>
<dbReference type="GO" id="GO:0009086">
    <property type="term" value="P:methionine biosynthetic process"/>
    <property type="evidence" value="ECO:0007669"/>
    <property type="project" value="UniProtKB-UniRule"/>
</dbReference>
<dbReference type="OrthoDB" id="244285at2"/>
<feature type="binding site" evidence="12">
    <location>
        <position position="672"/>
    </location>
    <ligand>
        <name>Zn(2+)</name>
        <dbReference type="ChEBI" id="CHEBI:29105"/>
        <label>1</label>
        <note>catalytic</note>
    </ligand>
</feature>
<dbReference type="SUPFAM" id="SSF51726">
    <property type="entry name" value="UROD/MetE-like"/>
    <property type="match status" value="2"/>
</dbReference>
<keyword evidence="7 10" id="KW-0479">Metal-binding</keyword>
<feature type="domain" description="Cobalamin-independent methionine synthase MetE N-terminal" evidence="15">
    <location>
        <begin position="8"/>
        <end position="314"/>
    </location>
</feature>
<evidence type="ECO:0000259" key="14">
    <source>
        <dbReference type="Pfam" id="PF01717"/>
    </source>
</evidence>
<sequence>MANVLTAGLGYPRIGEQREWKKGLEQFWAGKQDEEAFRKEMRELRIRRLLRMKESGVALLPSGDFTLYDSMLDHIAAFDLVPERFRKFGASDSLAVYFAMARGKEGAPACEMTKWFDTNYHYLVPELASKPQPRLAFNPWRDAFLEAKEEAGLTTRPVLIGPYTFVRLAKGVAKGEFANVVRSYIAVYNAVLAELAQAGAEWAQLDEPSLVTDVPEEHLALLHEIYDGLKTANPGLKLHLQTYFGSVEHAESVFALPVDGIGLDFVRGGEENLKAVKTVGWSTGKKLGAGVVDGRGIWRVDPDRALTVLEALAALVPAGDLIVQPSCSLLHVPVTSKVETSGDPVVRESLAFADEKLQEIVSLAEAFEARLSGNGAAALPARLEENRTALEALRNHPGRQRAAQAATADASSARAAFAQRHVLQRERFKLPLLPTTTIGSLPQTAEVRKARLDWRRGKLSENDYRSLINGLIETWIRRQEELGIDVLVHGEFERTDMVEHFAHLLDGYYFTSNGWVQSYGSRCVKPPVIFGDVVDRGPMTVAETVYAQSLTDRPVKGMLTGPITMLAWSFYRDDLSRREIAEQIARALDAEVLRLEAAGIGMIQVDEPALREIAPLKKSEWPAYLDWAVEAFRTSVSGVRNETQIHTHMCYCDYHEIIDAVEAMDADVISLETSRSHGSLITALHDQPYGNGIGLGVYDIHSPVVPEVSTMLDVIRDSLAVVPADRLWVNPDCGLKTRGEPETIAALQRMTEAAALARQSLQ</sequence>
<feature type="binding site" evidence="11">
    <location>
        <position position="21"/>
    </location>
    <ligand>
        <name>5-methyltetrahydropteroyltri-L-glutamate</name>
        <dbReference type="ChEBI" id="CHEBI:58207"/>
    </ligand>
</feature>
<evidence type="ECO:0000256" key="11">
    <source>
        <dbReference type="PIRSR" id="PIRSR000382-1"/>
    </source>
</evidence>
<dbReference type="UniPathway" id="UPA00051">
    <property type="reaction ID" value="UER00082"/>
</dbReference>
<evidence type="ECO:0000256" key="8">
    <source>
        <dbReference type="ARBA" id="ARBA00022833"/>
    </source>
</evidence>
<organism evidence="16 17">
    <name type="scientific">Cohnella faecalis</name>
    <dbReference type="NCBI Taxonomy" id="2315694"/>
    <lineage>
        <taxon>Bacteria</taxon>
        <taxon>Bacillati</taxon>
        <taxon>Bacillota</taxon>
        <taxon>Bacilli</taxon>
        <taxon>Bacillales</taxon>
        <taxon>Paenibacillaceae</taxon>
        <taxon>Cohnella</taxon>
    </lineage>
</organism>
<dbReference type="EMBL" id="QXJM01000032">
    <property type="protein sequence ID" value="RIE03637.1"/>
    <property type="molecule type" value="Genomic_DNA"/>
</dbReference>
<comment type="function">
    <text evidence="1 10">Catalyzes the transfer of a methyl group from 5-methyltetrahydrofolate to homocysteine resulting in methionine formation.</text>
</comment>
<dbReference type="CDD" id="cd03311">
    <property type="entry name" value="CIMS_C_terminal_like"/>
    <property type="match status" value="1"/>
</dbReference>
<dbReference type="Proteomes" id="UP000266340">
    <property type="component" value="Unassembled WGS sequence"/>
</dbReference>
<dbReference type="EC" id="2.1.1.14" evidence="10"/>
<feature type="binding site" evidence="10">
    <location>
        <position position="648"/>
    </location>
    <ligand>
        <name>Zn(2+)</name>
        <dbReference type="ChEBI" id="CHEBI:29105"/>
        <note>catalytic</note>
    </ligand>
</feature>
<feature type="binding site" evidence="10">
    <location>
        <position position="612"/>
    </location>
    <ligand>
        <name>5-methyltetrahydropteroyltri-L-glutamate</name>
        <dbReference type="ChEBI" id="CHEBI:58207"/>
    </ligand>
</feature>
<reference evidence="16 17" key="1">
    <citation type="submission" date="2018-09" db="EMBL/GenBank/DDBJ databases">
        <title>Cohnella cavernae sp. nov., isolated from a karst cave.</title>
        <authorList>
            <person name="Zhu H."/>
        </authorList>
    </citation>
    <scope>NUCLEOTIDE SEQUENCE [LARGE SCALE GENOMIC DNA]</scope>
    <source>
        <strain evidence="16 17">K2E09-144</strain>
    </source>
</reference>
<feature type="binding site" evidence="12">
    <location>
        <position position="733"/>
    </location>
    <ligand>
        <name>Zn(2+)</name>
        <dbReference type="ChEBI" id="CHEBI:29105"/>
        <label>1</label>
        <note>catalytic</note>
    </ligand>
</feature>
<evidence type="ECO:0000256" key="4">
    <source>
        <dbReference type="ARBA" id="ARBA00022603"/>
    </source>
</evidence>
<comment type="caution">
    <text evidence="16">The sequence shown here is derived from an EMBL/GenBank/DDBJ whole genome shotgun (WGS) entry which is preliminary data.</text>
</comment>
<dbReference type="InterPro" id="IPR038071">
    <property type="entry name" value="UROD/MetE-like_sf"/>
</dbReference>
<protein>
    <recommendedName>
        <fullName evidence="10">5-methyltetrahydropteroyltriglutamate--homocysteine methyltransferase</fullName>
        <ecNumber evidence="10">2.1.1.14</ecNumber>
    </recommendedName>
    <alternativeName>
        <fullName evidence="10">Cobalamin-independent methionine synthase</fullName>
    </alternativeName>
    <alternativeName>
        <fullName evidence="10">Methionine synthase, vitamin-B12 independent isozyme</fullName>
    </alternativeName>
</protein>
<dbReference type="RefSeq" id="WP_119148957.1">
    <property type="nucleotide sequence ID" value="NZ_JBHSOV010000021.1"/>
</dbReference>
<feature type="binding site" evidence="10">
    <location>
        <position position="672"/>
    </location>
    <ligand>
        <name>Zn(2+)</name>
        <dbReference type="ChEBI" id="CHEBI:29105"/>
        <note>catalytic</note>
    </ligand>
</feature>
<evidence type="ECO:0000256" key="1">
    <source>
        <dbReference type="ARBA" id="ARBA00002777"/>
    </source>
</evidence>
<evidence type="ECO:0000256" key="9">
    <source>
        <dbReference type="ARBA" id="ARBA00023167"/>
    </source>
</evidence>
<dbReference type="GO" id="GO:0003871">
    <property type="term" value="F:5-methyltetrahydropteroyltriglutamate-homocysteine S-methyltransferase activity"/>
    <property type="evidence" value="ECO:0007669"/>
    <property type="project" value="UniProtKB-UniRule"/>
</dbReference>
<dbReference type="CDD" id="cd03312">
    <property type="entry name" value="CIMS_N_terminal_like"/>
    <property type="match status" value="1"/>
</dbReference>
<feature type="binding site" evidence="12">
    <location>
        <position position="648"/>
    </location>
    <ligand>
        <name>Zn(2+)</name>
        <dbReference type="ChEBI" id="CHEBI:29105"/>
        <label>1</label>
        <note>catalytic</note>
    </ligand>
</feature>
<dbReference type="NCBIfam" id="NF003556">
    <property type="entry name" value="PRK05222.1"/>
    <property type="match status" value="1"/>
</dbReference>
<dbReference type="GO" id="GO:0008270">
    <property type="term" value="F:zinc ion binding"/>
    <property type="evidence" value="ECO:0007669"/>
    <property type="project" value="InterPro"/>
</dbReference>
<dbReference type="NCBIfam" id="TIGR01371">
    <property type="entry name" value="met_syn_B12ind"/>
    <property type="match status" value="1"/>
</dbReference>
<keyword evidence="6 10" id="KW-0808">Transferase</keyword>
<feature type="binding site" evidence="10 11">
    <location>
        <position position="568"/>
    </location>
    <ligand>
        <name>5-methyltetrahydropteroyltri-L-glutamate</name>
        <dbReference type="ChEBI" id="CHEBI:58207"/>
    </ligand>
</feature>
<dbReference type="GO" id="GO:0032259">
    <property type="term" value="P:methylation"/>
    <property type="evidence" value="ECO:0007669"/>
    <property type="project" value="UniProtKB-KW"/>
</dbReference>
<keyword evidence="10" id="KW-0677">Repeat</keyword>
<dbReference type="Pfam" id="PF08267">
    <property type="entry name" value="Meth_synt_1"/>
    <property type="match status" value="1"/>
</dbReference>
<gene>
    <name evidence="10" type="primary">metE</name>
    <name evidence="16" type="ORF">D3H35_10065</name>
</gene>
<feature type="binding site" evidence="12">
    <location>
        <position position="650"/>
    </location>
    <ligand>
        <name>Zn(2+)</name>
        <dbReference type="ChEBI" id="CHEBI:29105"/>
        <label>1</label>
        <note>catalytic</note>
    </ligand>
</feature>
<comment type="cofactor">
    <cofactor evidence="10">
        <name>Zn(2+)</name>
        <dbReference type="ChEBI" id="CHEBI:29105"/>
    </cofactor>
    <text evidence="10">Binds 1 zinc ion per subunit.</text>
</comment>
<dbReference type="AlphaFoldDB" id="A0A398CUU4"/>
<feature type="domain" description="Cobalamin-independent methionine synthase MetE C-terminal/archaeal" evidence="14">
    <location>
        <begin position="433"/>
        <end position="755"/>
    </location>
</feature>
<feature type="binding site" evidence="10">
    <location>
        <position position="114"/>
    </location>
    <ligand>
        <name>5-methyltetrahydropteroyltri-L-glutamate</name>
        <dbReference type="ChEBI" id="CHEBI:58207"/>
    </ligand>
</feature>
<keyword evidence="17" id="KW-1185">Reference proteome</keyword>
<feature type="binding site" evidence="10">
    <location>
        <position position="650"/>
    </location>
    <ligand>
        <name>Zn(2+)</name>
        <dbReference type="ChEBI" id="CHEBI:29105"/>
        <note>catalytic</note>
    </ligand>
</feature>
<dbReference type="InterPro" id="IPR002629">
    <property type="entry name" value="Met_Synth_C/arc"/>
</dbReference>
<feature type="binding site" evidence="10 11">
    <location>
        <begin position="438"/>
        <end position="440"/>
    </location>
    <ligand>
        <name>L-methionine</name>
        <dbReference type="ChEBI" id="CHEBI:57844"/>
    </ligand>
</feature>
<dbReference type="InterPro" id="IPR013215">
    <property type="entry name" value="Cbl-indep_Met_Synth_N"/>
</dbReference>
<evidence type="ECO:0000313" key="17">
    <source>
        <dbReference type="Proteomes" id="UP000266340"/>
    </source>
</evidence>
<dbReference type="InterPro" id="IPR006276">
    <property type="entry name" value="Cobalamin-indep_Met_synthase"/>
</dbReference>
<feature type="binding site" evidence="10 11">
    <location>
        <position position="606"/>
    </location>
    <ligand>
        <name>L-homocysteine</name>
        <dbReference type="ChEBI" id="CHEBI:58199"/>
    </ligand>
</feature>
<feature type="binding site" evidence="10 11">
    <location>
        <position position="491"/>
    </location>
    <ligand>
        <name>L-methionine</name>
        <dbReference type="ChEBI" id="CHEBI:57844"/>
    </ligand>
</feature>
<keyword evidence="5 10" id="KW-0028">Amino-acid biosynthesis</keyword>
<evidence type="ECO:0000256" key="6">
    <source>
        <dbReference type="ARBA" id="ARBA00022679"/>
    </source>
</evidence>
<feature type="binding site" evidence="10 11">
    <location>
        <begin position="438"/>
        <end position="440"/>
    </location>
    <ligand>
        <name>L-homocysteine</name>
        <dbReference type="ChEBI" id="CHEBI:58199"/>
    </ligand>
</feature>
<evidence type="ECO:0000256" key="5">
    <source>
        <dbReference type="ARBA" id="ARBA00022605"/>
    </source>
</evidence>
<feature type="binding site" evidence="10">
    <location>
        <position position="491"/>
    </location>
    <ligand>
        <name>L-homocysteine</name>
        <dbReference type="ChEBI" id="CHEBI:58199"/>
    </ligand>
</feature>
<evidence type="ECO:0000256" key="3">
    <source>
        <dbReference type="ARBA" id="ARBA00009553"/>
    </source>
</evidence>
<evidence type="ECO:0000256" key="12">
    <source>
        <dbReference type="PIRSR" id="PIRSR000382-2"/>
    </source>
</evidence>
<feature type="binding site" evidence="10">
    <location>
        <position position="733"/>
    </location>
    <ligand>
        <name>Zn(2+)</name>
        <dbReference type="ChEBI" id="CHEBI:29105"/>
        <note>catalytic</note>
    </ligand>
</feature>
<feature type="binding site" evidence="10 11">
    <location>
        <position position="606"/>
    </location>
    <ligand>
        <name>L-methionine</name>
        <dbReference type="ChEBI" id="CHEBI:57844"/>
    </ligand>
</feature>
<feature type="active site" description="Proton donor" evidence="10 13">
    <location>
        <position position="701"/>
    </location>
</feature>
<feature type="binding site" evidence="10 11">
    <location>
        <begin position="522"/>
        <end position="523"/>
    </location>
    <ligand>
        <name>5-methyltetrahydropteroyltri-L-glutamate</name>
        <dbReference type="ChEBI" id="CHEBI:58207"/>
    </ligand>
</feature>
<evidence type="ECO:0000259" key="15">
    <source>
        <dbReference type="Pfam" id="PF08267"/>
    </source>
</evidence>